<dbReference type="Pfam" id="PF12213">
    <property type="entry name" value="Dpoe2NT"/>
    <property type="match status" value="1"/>
</dbReference>
<evidence type="ECO:0000256" key="1">
    <source>
        <dbReference type="ARBA" id="ARBA00004123"/>
    </source>
</evidence>
<dbReference type="Pfam" id="PF04042">
    <property type="entry name" value="DNA_pol_E_B"/>
    <property type="match status" value="1"/>
</dbReference>
<evidence type="ECO:0000256" key="2">
    <source>
        <dbReference type="ARBA" id="ARBA00009560"/>
    </source>
</evidence>
<organism evidence="10 11">
    <name type="scientific">Caenorhabditis nigoni</name>
    <dbReference type="NCBI Taxonomy" id="1611254"/>
    <lineage>
        <taxon>Eukaryota</taxon>
        <taxon>Metazoa</taxon>
        <taxon>Ecdysozoa</taxon>
        <taxon>Nematoda</taxon>
        <taxon>Chromadorea</taxon>
        <taxon>Rhabditida</taxon>
        <taxon>Rhabditina</taxon>
        <taxon>Rhabditomorpha</taxon>
        <taxon>Rhabditoidea</taxon>
        <taxon>Rhabditidae</taxon>
        <taxon>Peloderinae</taxon>
        <taxon>Caenorhabditis</taxon>
    </lineage>
</organism>
<dbReference type="InterPro" id="IPR016266">
    <property type="entry name" value="POLE2"/>
</dbReference>
<dbReference type="GO" id="GO:0008622">
    <property type="term" value="C:epsilon DNA polymerase complex"/>
    <property type="evidence" value="ECO:0007669"/>
    <property type="project" value="UniProtKB-UniRule"/>
</dbReference>
<dbReference type="FunFam" id="3.60.21.50:FF:000007">
    <property type="entry name" value="DNA polymerase epsilon subunit"/>
    <property type="match status" value="1"/>
</dbReference>
<dbReference type="Proteomes" id="UP000230233">
    <property type="component" value="Chromosome IV"/>
</dbReference>
<evidence type="ECO:0000313" key="11">
    <source>
        <dbReference type="Proteomes" id="UP000230233"/>
    </source>
</evidence>
<dbReference type="FunFam" id="1.10.8.60:FF:000277">
    <property type="entry name" value="DNA polymerase epsilon subunit"/>
    <property type="match status" value="1"/>
</dbReference>
<evidence type="ECO:0000259" key="9">
    <source>
        <dbReference type="Pfam" id="PF12213"/>
    </source>
</evidence>
<evidence type="ECO:0000256" key="4">
    <source>
        <dbReference type="ARBA" id="ARBA00023125"/>
    </source>
</evidence>
<keyword evidence="4 7" id="KW-0238">DNA-binding</keyword>
<name>A0A2G5UAD6_9PELO</name>
<dbReference type="Gene3D" id="3.60.21.50">
    <property type="match status" value="1"/>
</dbReference>
<evidence type="ECO:0000313" key="10">
    <source>
        <dbReference type="EMBL" id="PIC36515.1"/>
    </source>
</evidence>
<feature type="domain" description="DNA polymerase alpha/delta/epsilon subunit B" evidence="8">
    <location>
        <begin position="323"/>
        <end position="522"/>
    </location>
</feature>
<gene>
    <name evidence="10" type="primary">Cni-pole-2</name>
    <name evidence="10" type="synonym">Cnig_chr_IV.g15475</name>
    <name evidence="10" type="ORF">B9Z55_015475</name>
</gene>
<proteinExistence type="inferred from homology"/>
<dbReference type="GO" id="GO:0042276">
    <property type="term" value="P:error-prone translesion synthesis"/>
    <property type="evidence" value="ECO:0007669"/>
    <property type="project" value="TreeGrafter"/>
</dbReference>
<dbReference type="PIRSF" id="PIRSF000799">
    <property type="entry name" value="DNA_pol_eps_2"/>
    <property type="match status" value="1"/>
</dbReference>
<dbReference type="InterPro" id="IPR007185">
    <property type="entry name" value="DNA_pol_a/d/e_bsu"/>
</dbReference>
<evidence type="ECO:0000256" key="6">
    <source>
        <dbReference type="ARBA" id="ARBA00054225"/>
    </source>
</evidence>
<comment type="subcellular location">
    <subcellularLocation>
        <location evidence="1 7">Nucleus</location>
    </subcellularLocation>
</comment>
<dbReference type="STRING" id="1611254.A0A2G5UAD6"/>
<keyword evidence="11" id="KW-1185">Reference proteome</keyword>
<dbReference type="GO" id="GO:0006261">
    <property type="term" value="P:DNA-templated DNA replication"/>
    <property type="evidence" value="ECO:0007669"/>
    <property type="project" value="InterPro"/>
</dbReference>
<dbReference type="PANTHER" id="PTHR12708">
    <property type="entry name" value="DNA POLYMERASE EPSILON SUBUNIT B"/>
    <property type="match status" value="1"/>
</dbReference>
<dbReference type="AlphaFoldDB" id="A0A2G5UAD6"/>
<comment type="similarity">
    <text evidence="2 7">Belongs to the DNA polymerase epsilon subunit B family.</text>
</comment>
<accession>A0A2G5UAD6</accession>
<evidence type="ECO:0000256" key="7">
    <source>
        <dbReference type="PIRNR" id="PIRNR000799"/>
    </source>
</evidence>
<comment type="function">
    <text evidence="6">Accessory component of the DNA polymerase epsilon complex. Participates in DNA repair and in chromosomal DNA replication.</text>
</comment>
<evidence type="ECO:0000256" key="3">
    <source>
        <dbReference type="ARBA" id="ARBA00022705"/>
    </source>
</evidence>
<dbReference type="OrthoDB" id="10254730at2759"/>
<comment type="caution">
    <text evidence="10">The sequence shown here is derived from an EMBL/GenBank/DDBJ whole genome shotgun (WGS) entry which is preliminary data.</text>
</comment>
<keyword evidence="3 7" id="KW-0235">DNA replication</keyword>
<evidence type="ECO:0000259" key="8">
    <source>
        <dbReference type="Pfam" id="PF04042"/>
    </source>
</evidence>
<reference evidence="11" key="1">
    <citation type="submission" date="2017-10" db="EMBL/GenBank/DDBJ databases">
        <title>Rapid genome shrinkage in a self-fertile nematode reveals novel sperm competition proteins.</title>
        <authorList>
            <person name="Yin D."/>
            <person name="Schwarz E.M."/>
            <person name="Thomas C.G."/>
            <person name="Felde R.L."/>
            <person name="Korf I.F."/>
            <person name="Cutter A.D."/>
            <person name="Schartner C.M."/>
            <person name="Ralston E.J."/>
            <person name="Meyer B.J."/>
            <person name="Haag E.S."/>
        </authorList>
    </citation>
    <scope>NUCLEOTIDE SEQUENCE [LARGE SCALE GENOMIC DNA]</scope>
    <source>
        <strain evidence="11">JU1422</strain>
    </source>
</reference>
<dbReference type="EMBL" id="PDUG01000004">
    <property type="protein sequence ID" value="PIC36515.1"/>
    <property type="molecule type" value="Genomic_DNA"/>
</dbReference>
<evidence type="ECO:0000256" key="5">
    <source>
        <dbReference type="ARBA" id="ARBA00023242"/>
    </source>
</evidence>
<dbReference type="InterPro" id="IPR024639">
    <property type="entry name" value="DNA_pol_e_bsu_N"/>
</dbReference>
<dbReference type="GO" id="GO:0003677">
    <property type="term" value="F:DNA binding"/>
    <property type="evidence" value="ECO:0007669"/>
    <property type="project" value="UniProtKB-UniRule"/>
</dbReference>
<protein>
    <recommendedName>
        <fullName evidence="7">DNA polymerase epsilon subunit</fullName>
    </recommendedName>
    <alternativeName>
        <fullName evidence="7">DNA polymerase II subunit 2</fullName>
    </alternativeName>
</protein>
<dbReference type="PANTHER" id="PTHR12708:SF0">
    <property type="entry name" value="DNA POLYMERASE EPSILON SUBUNIT 2"/>
    <property type="match status" value="1"/>
</dbReference>
<feature type="domain" description="DNA polymerase epsilon subunit B N-terminal" evidence="9">
    <location>
        <begin position="8"/>
        <end position="80"/>
    </location>
</feature>
<keyword evidence="5 7" id="KW-0539">Nucleus</keyword>
<sequence>MDSQPTAEEAALRREIVKMFQIHAFELKKEAVKLCVKLFLEHDKDTRKKWTNKMIELLKKQTLQSSLISEELIRETFRQCKSKGSQDAGKLLNVFDAFSLQPYDFEPELGKMVLRVIFDFKLQIFDVVVEPFKKKKAVPKSDFYRDFDYKLQTTNYIISRKATPTLAADSSSFSHAARQRFLLVKQRAARCASLKNFKFTTCEILSASTKTLKSVVVLGMLTQQKADCYHIEDLSGSIEVEFKEDTKFHHALFHEHSIAIFEGNFENSVLKVNEVAMVPVESAETTRKELSSNENWFGGEDKIAFRCSERLRSALAKQEDTSIIFLSDVFLDDMKTMRALNKLLMGYKDQPPIAIVLCGNFCSRPRQTDTIDLLDRGFRYLANQLQQMKKEYEKTQFIFVPGPDDPFVDSVLPRPHLPSLLFKHVSPIISATFASNPCRIQFASQEIVVFRNDLIKKMCRHSINSITVESIPSRYARSILSQAHLCPLPQHITPILADFSHCLSLHPLPDLLISADRFETFQEKVVGTETIVSNPGSFARSNYTFHVYYPAQNRIEASQIPNSELID</sequence>
<dbReference type="Gene3D" id="1.10.8.60">
    <property type="match status" value="1"/>
</dbReference>